<keyword evidence="14" id="KW-0067">ATP-binding</keyword>
<keyword evidence="12" id="KW-0418">Kinase</keyword>
<dbReference type="EC" id="2.7.1.26" evidence="4"/>
<dbReference type="InterPro" id="IPR015864">
    <property type="entry name" value="FAD_synthase"/>
</dbReference>
<evidence type="ECO:0000256" key="15">
    <source>
        <dbReference type="ARBA" id="ARBA00023268"/>
    </source>
</evidence>
<keyword evidence="7" id="KW-0285">Flavoprotein</keyword>
<keyword evidence="8" id="KW-0288">FMN</keyword>
<gene>
    <name evidence="17" type="ORF">UFOPK2399_01815</name>
</gene>
<dbReference type="SMART" id="SM00904">
    <property type="entry name" value="Flavokinase"/>
    <property type="match status" value="1"/>
</dbReference>
<evidence type="ECO:0000256" key="1">
    <source>
        <dbReference type="ARBA" id="ARBA00004726"/>
    </source>
</evidence>
<evidence type="ECO:0000256" key="13">
    <source>
        <dbReference type="ARBA" id="ARBA00022827"/>
    </source>
</evidence>
<evidence type="ECO:0000256" key="5">
    <source>
        <dbReference type="ARBA" id="ARBA00012393"/>
    </source>
</evidence>
<keyword evidence="9" id="KW-0808">Transferase</keyword>
<dbReference type="InterPro" id="IPR014729">
    <property type="entry name" value="Rossmann-like_a/b/a_fold"/>
</dbReference>
<feature type="domain" description="Riboflavin kinase" evidence="16">
    <location>
        <begin position="165"/>
        <end position="285"/>
    </location>
</feature>
<evidence type="ECO:0000256" key="7">
    <source>
        <dbReference type="ARBA" id="ARBA00022630"/>
    </source>
</evidence>
<comment type="similarity">
    <text evidence="3">Belongs to the RibF family.</text>
</comment>
<dbReference type="PIRSF" id="PIRSF004491">
    <property type="entry name" value="FAD_Synth"/>
    <property type="match status" value="1"/>
</dbReference>
<dbReference type="GO" id="GO:0003919">
    <property type="term" value="F:FMN adenylyltransferase activity"/>
    <property type="evidence" value="ECO:0007669"/>
    <property type="project" value="UniProtKB-EC"/>
</dbReference>
<evidence type="ECO:0000256" key="14">
    <source>
        <dbReference type="ARBA" id="ARBA00022840"/>
    </source>
</evidence>
<evidence type="ECO:0000256" key="9">
    <source>
        <dbReference type="ARBA" id="ARBA00022679"/>
    </source>
</evidence>
<dbReference type="EC" id="2.7.7.2" evidence="5"/>
<dbReference type="PANTHER" id="PTHR22749">
    <property type="entry name" value="RIBOFLAVIN KINASE/FMN ADENYLYLTRANSFERASE"/>
    <property type="match status" value="1"/>
</dbReference>
<dbReference type="SUPFAM" id="SSF82114">
    <property type="entry name" value="Riboflavin kinase-like"/>
    <property type="match status" value="1"/>
</dbReference>
<dbReference type="UniPathway" id="UPA00277">
    <property type="reaction ID" value="UER00407"/>
</dbReference>
<dbReference type="InterPro" id="IPR015865">
    <property type="entry name" value="Riboflavin_kinase_bac/euk"/>
</dbReference>
<evidence type="ECO:0000256" key="2">
    <source>
        <dbReference type="ARBA" id="ARBA00005201"/>
    </source>
</evidence>
<evidence type="ECO:0000256" key="3">
    <source>
        <dbReference type="ARBA" id="ARBA00010214"/>
    </source>
</evidence>
<evidence type="ECO:0000256" key="11">
    <source>
        <dbReference type="ARBA" id="ARBA00022741"/>
    </source>
</evidence>
<comment type="pathway">
    <text evidence="1">Cofactor biosynthesis; FAD biosynthesis; FAD from FMN: step 1/1.</text>
</comment>
<dbReference type="Pfam" id="PF01687">
    <property type="entry name" value="Flavokinase"/>
    <property type="match status" value="1"/>
</dbReference>
<dbReference type="GO" id="GO:0009398">
    <property type="term" value="P:FMN biosynthetic process"/>
    <property type="evidence" value="ECO:0007669"/>
    <property type="project" value="UniProtKB-UniPathway"/>
</dbReference>
<accession>A0A6J6QGH7</accession>
<evidence type="ECO:0000256" key="10">
    <source>
        <dbReference type="ARBA" id="ARBA00022695"/>
    </source>
</evidence>
<dbReference type="InterPro" id="IPR023468">
    <property type="entry name" value="Riboflavin_kinase"/>
</dbReference>
<dbReference type="GO" id="GO:0008531">
    <property type="term" value="F:riboflavin kinase activity"/>
    <property type="evidence" value="ECO:0007669"/>
    <property type="project" value="UniProtKB-EC"/>
</dbReference>
<evidence type="ECO:0000256" key="4">
    <source>
        <dbReference type="ARBA" id="ARBA00012105"/>
    </source>
</evidence>
<keyword evidence="11" id="KW-0547">Nucleotide-binding</keyword>
<keyword evidence="13" id="KW-0274">FAD</keyword>
<name>A0A6J6QGH7_9ZZZZ</name>
<dbReference type="EMBL" id="CAEZXP010000008">
    <property type="protein sequence ID" value="CAB4708175.1"/>
    <property type="molecule type" value="Genomic_DNA"/>
</dbReference>
<dbReference type="Pfam" id="PF06574">
    <property type="entry name" value="FAD_syn"/>
    <property type="match status" value="1"/>
</dbReference>
<evidence type="ECO:0000259" key="16">
    <source>
        <dbReference type="SMART" id="SM00904"/>
    </source>
</evidence>
<dbReference type="GO" id="GO:0005524">
    <property type="term" value="F:ATP binding"/>
    <property type="evidence" value="ECO:0007669"/>
    <property type="project" value="UniProtKB-KW"/>
</dbReference>
<evidence type="ECO:0000256" key="12">
    <source>
        <dbReference type="ARBA" id="ARBA00022777"/>
    </source>
</evidence>
<dbReference type="InterPro" id="IPR002606">
    <property type="entry name" value="Riboflavin_kinase_bac"/>
</dbReference>
<evidence type="ECO:0000256" key="6">
    <source>
        <dbReference type="ARBA" id="ARBA00018483"/>
    </source>
</evidence>
<dbReference type="InterPro" id="IPR023465">
    <property type="entry name" value="Riboflavin_kinase_dom_sf"/>
</dbReference>
<organism evidence="17">
    <name type="scientific">freshwater metagenome</name>
    <dbReference type="NCBI Taxonomy" id="449393"/>
    <lineage>
        <taxon>unclassified sequences</taxon>
        <taxon>metagenomes</taxon>
        <taxon>ecological metagenomes</taxon>
    </lineage>
</organism>
<dbReference type="PANTHER" id="PTHR22749:SF6">
    <property type="entry name" value="RIBOFLAVIN KINASE"/>
    <property type="match status" value="1"/>
</dbReference>
<protein>
    <recommendedName>
        <fullName evidence="6">Bifunctional riboflavin kinase/FMN adenylyltransferase</fullName>
        <ecNumber evidence="4">2.7.1.26</ecNumber>
        <ecNumber evidence="5">2.7.7.2</ecNumber>
    </recommendedName>
</protein>
<dbReference type="GO" id="GO:0006747">
    <property type="term" value="P:FAD biosynthetic process"/>
    <property type="evidence" value="ECO:0007669"/>
    <property type="project" value="UniProtKB-UniPathway"/>
</dbReference>
<dbReference type="Gene3D" id="2.40.30.30">
    <property type="entry name" value="Riboflavin kinase-like"/>
    <property type="match status" value="1"/>
</dbReference>
<evidence type="ECO:0000313" key="17">
    <source>
        <dbReference type="EMBL" id="CAB4708175.1"/>
    </source>
</evidence>
<dbReference type="Gene3D" id="3.40.50.620">
    <property type="entry name" value="HUPs"/>
    <property type="match status" value="1"/>
</dbReference>
<dbReference type="CDD" id="cd02064">
    <property type="entry name" value="FAD_synthetase_N"/>
    <property type="match status" value="1"/>
</dbReference>
<dbReference type="GO" id="GO:0009231">
    <property type="term" value="P:riboflavin biosynthetic process"/>
    <property type="evidence" value="ECO:0007669"/>
    <property type="project" value="InterPro"/>
</dbReference>
<dbReference type="NCBIfam" id="TIGR00083">
    <property type="entry name" value="ribF"/>
    <property type="match status" value="1"/>
</dbReference>
<proteinExistence type="inferred from homology"/>
<keyword evidence="15" id="KW-0511">Multifunctional enzyme</keyword>
<sequence length="287" mass="30608">MKVAYSPAELEPVDRTVAIGVFDGVHLGHRAVIARAVEGRHPTVLTFDPHPRAFFGHRVPILSSLERRLELLADIGVEETLVVTFDGAVAALSPDEFADNYLGAIGARTVIAGADFRFGNRRTGDLETLRERGFEVATVPLVDGISSSHIRELVAAGDVRSAAPLLGRPFEVEGVVVSGDARGGTLGFPTANLRSAPDAAIPLHGIYAGSARGTRSAISIGINPHYGGKELRLEAFLLDFEGDLYGERLVVELWDRLRDEAVFESEAALIDQIAADVAATRAATPPV</sequence>
<dbReference type="UniPathway" id="UPA00276">
    <property type="reaction ID" value="UER00406"/>
</dbReference>
<comment type="pathway">
    <text evidence="2">Cofactor biosynthesis; FMN biosynthesis; FMN from riboflavin (ATP route): step 1/1.</text>
</comment>
<dbReference type="AlphaFoldDB" id="A0A6J6QGH7"/>
<reference evidence="17" key="1">
    <citation type="submission" date="2020-05" db="EMBL/GenBank/DDBJ databases">
        <authorList>
            <person name="Chiriac C."/>
            <person name="Salcher M."/>
            <person name="Ghai R."/>
            <person name="Kavagutti S V."/>
        </authorList>
    </citation>
    <scope>NUCLEOTIDE SEQUENCE</scope>
</reference>
<dbReference type="SUPFAM" id="SSF52374">
    <property type="entry name" value="Nucleotidylyl transferase"/>
    <property type="match status" value="1"/>
</dbReference>
<evidence type="ECO:0000256" key="8">
    <source>
        <dbReference type="ARBA" id="ARBA00022643"/>
    </source>
</evidence>
<keyword evidence="10" id="KW-0548">Nucleotidyltransferase</keyword>